<feature type="transmembrane region" description="Helical" evidence="7">
    <location>
        <begin position="32"/>
        <end position="50"/>
    </location>
</feature>
<evidence type="ECO:0000313" key="12">
    <source>
        <dbReference type="EMBL" id="WKW16297.1"/>
    </source>
</evidence>
<feature type="transmembrane region" description="Helical" evidence="7">
    <location>
        <begin position="57"/>
        <end position="77"/>
    </location>
</feature>
<feature type="transmembrane region" description="Helical" evidence="7">
    <location>
        <begin position="423"/>
        <end position="448"/>
    </location>
</feature>
<feature type="transmembrane region" description="Helical" evidence="7">
    <location>
        <begin position="245"/>
        <end position="268"/>
    </location>
</feature>
<gene>
    <name evidence="11" type="ORF">Strain138_002708</name>
    <name evidence="12" type="ORF">Strain318_002708</name>
</gene>
<feature type="transmembrane region" description="Helical" evidence="7">
    <location>
        <begin position="460"/>
        <end position="480"/>
    </location>
</feature>
<evidence type="ECO:0000259" key="10">
    <source>
        <dbReference type="Pfam" id="PF07670"/>
    </source>
</evidence>
<comment type="similarity">
    <text evidence="2">Belongs to the concentrative nucleoside transporter (CNT) (TC 2.A.41) family.</text>
</comment>
<evidence type="ECO:0000259" key="8">
    <source>
        <dbReference type="Pfam" id="PF01773"/>
    </source>
</evidence>
<dbReference type="InterPro" id="IPR008276">
    <property type="entry name" value="C_nuclsd_transpt"/>
</dbReference>
<feature type="transmembrane region" description="Helical" evidence="7">
    <location>
        <begin position="137"/>
        <end position="160"/>
    </location>
</feature>
<evidence type="ECO:0000256" key="5">
    <source>
        <dbReference type="ARBA" id="ARBA00022989"/>
    </source>
</evidence>
<keyword evidence="4 7" id="KW-0812">Transmembrane</keyword>
<dbReference type="EMBL" id="CP130612">
    <property type="protein sequence ID" value="WKW13390.1"/>
    <property type="molecule type" value="Genomic_DNA"/>
</dbReference>
<evidence type="ECO:0000256" key="6">
    <source>
        <dbReference type="ARBA" id="ARBA00023136"/>
    </source>
</evidence>
<accession>A0AA49K1Y5</accession>
<dbReference type="Pfam" id="PF07670">
    <property type="entry name" value="Gate"/>
    <property type="match status" value="1"/>
</dbReference>
<dbReference type="InterPro" id="IPR011642">
    <property type="entry name" value="Gate_dom"/>
</dbReference>
<dbReference type="PANTHER" id="PTHR10590:SF4">
    <property type="entry name" value="SOLUTE CARRIER FAMILY 28 MEMBER 3"/>
    <property type="match status" value="1"/>
</dbReference>
<feature type="transmembrane region" description="Helical" evidence="7">
    <location>
        <begin position="326"/>
        <end position="348"/>
    </location>
</feature>
<feature type="transmembrane region" description="Helical" evidence="7">
    <location>
        <begin position="218"/>
        <end position="239"/>
    </location>
</feature>
<evidence type="ECO:0000256" key="3">
    <source>
        <dbReference type="ARBA" id="ARBA00022475"/>
    </source>
</evidence>
<keyword evidence="13" id="KW-1185">Reference proteome</keyword>
<dbReference type="EMBL" id="CP130613">
    <property type="protein sequence ID" value="WKW16297.1"/>
    <property type="molecule type" value="Genomic_DNA"/>
</dbReference>
<dbReference type="PANTHER" id="PTHR10590">
    <property type="entry name" value="SODIUM/NUCLEOSIDE COTRANSPORTER"/>
    <property type="match status" value="1"/>
</dbReference>
<comment type="subcellular location">
    <subcellularLocation>
        <location evidence="1">Cell membrane</location>
        <topology evidence="1">Multi-pass membrane protein</topology>
    </subcellularLocation>
</comment>
<proteinExistence type="inferred from homology"/>
<feature type="domain" description="Nucleoside transporter/FeoB GTPase Gate" evidence="10">
    <location>
        <begin position="141"/>
        <end position="239"/>
    </location>
</feature>
<keyword evidence="6 7" id="KW-0472">Membrane</keyword>
<dbReference type="GO" id="GO:0005337">
    <property type="term" value="F:nucleoside transmembrane transporter activity"/>
    <property type="evidence" value="ECO:0007669"/>
    <property type="project" value="InterPro"/>
</dbReference>
<dbReference type="GO" id="GO:0005886">
    <property type="term" value="C:plasma membrane"/>
    <property type="evidence" value="ECO:0007669"/>
    <property type="project" value="UniProtKB-SubCell"/>
</dbReference>
<evidence type="ECO:0000256" key="1">
    <source>
        <dbReference type="ARBA" id="ARBA00004651"/>
    </source>
</evidence>
<keyword evidence="3" id="KW-1003">Cell membrane</keyword>
<sequence length="481" mass="49895">MSLALPWLYPLAQTAAERLASARDGLDIPLGQRLIGLLGIAVMLGIAVLLSSDRKKIDWRLVGAGVGLQTLFGVLVLKTEIGRQVFAKVGDLITSLLGFQEQGARFVFGNLVQSSVPVTNADGSTIEGATQVAQTGAYFAFNVLPTIIFFSALMSVMYYLGVMQMIVKSLAFVMQKTLKTSGPETLSASGNIFLGQTEAPLLIKPFVGTMSRSELNTVMVGGFATVAGGVLAAYVGMLSGWFPGIAAHLLAASVMNAPAGLAISKILLPETEESRAKAASLREAEAAMKSAEPVPPRKRIFQIGGHSGESGMIEAAANGAAQGVQLAINVAAMLMAFVALVALINAILGWGGALVGIDGLSLQSILGTLLRPLAWVMGVPWQDTPYVGSLIGLKATLNEFVAYAQFGADLGAGQVLEPRSAIILTYALLGFANFSSIAIQIGGIGGLAPERRGEIAQLGLKAMIGGNLAAFTSACLAGMLV</sequence>
<dbReference type="InterPro" id="IPR011657">
    <property type="entry name" value="CNT_C_dom"/>
</dbReference>
<dbReference type="KEGG" id="pspc:Strain318_002708"/>
<dbReference type="Proteomes" id="UP001229955">
    <property type="component" value="Chromosome"/>
</dbReference>
<dbReference type="RefSeq" id="WP_367886247.1">
    <property type="nucleotide sequence ID" value="NZ_CP130612.1"/>
</dbReference>
<evidence type="ECO:0000256" key="7">
    <source>
        <dbReference type="SAM" id="Phobius"/>
    </source>
</evidence>
<accession>A0AA49JWD9</accession>
<evidence type="ECO:0000313" key="13">
    <source>
        <dbReference type="Proteomes" id="UP001229955"/>
    </source>
</evidence>
<evidence type="ECO:0000256" key="4">
    <source>
        <dbReference type="ARBA" id="ARBA00022692"/>
    </source>
</evidence>
<dbReference type="InterPro" id="IPR002668">
    <property type="entry name" value="CNT_N_dom"/>
</dbReference>
<name>A0AA49JWD9_9BACT</name>
<dbReference type="Pfam" id="PF07662">
    <property type="entry name" value="Nucleos_tra2_C"/>
    <property type="match status" value="1"/>
</dbReference>
<dbReference type="Pfam" id="PF01773">
    <property type="entry name" value="Nucleos_tra2_N"/>
    <property type="match status" value="1"/>
</dbReference>
<evidence type="ECO:0000256" key="2">
    <source>
        <dbReference type="ARBA" id="ARBA00009033"/>
    </source>
</evidence>
<reference evidence="11" key="1">
    <citation type="submission" date="2023-07" db="EMBL/GenBank/DDBJ databases">
        <authorList>
            <person name="Haufschild T."/>
            <person name="Kallscheuer N."/>
            <person name="Hammer J."/>
            <person name="Kohn T."/>
            <person name="Kabuu M."/>
            <person name="Jogler M."/>
            <person name="Wohfarth N."/>
            <person name="Heuer A."/>
            <person name="Rohde M."/>
            <person name="van Teeseling M.C.F."/>
            <person name="Jogler C."/>
        </authorList>
    </citation>
    <scope>NUCLEOTIDE SEQUENCE</scope>
    <source>
        <strain evidence="11">Strain 138</strain>
        <strain evidence="12">Strain 318</strain>
    </source>
</reference>
<evidence type="ECO:0000259" key="9">
    <source>
        <dbReference type="Pfam" id="PF07662"/>
    </source>
</evidence>
<dbReference type="AlphaFoldDB" id="A0AA49JWD9"/>
<dbReference type="GO" id="GO:0015293">
    <property type="term" value="F:symporter activity"/>
    <property type="evidence" value="ECO:0007669"/>
    <property type="project" value="TreeGrafter"/>
</dbReference>
<keyword evidence="5 7" id="KW-1133">Transmembrane helix</keyword>
<evidence type="ECO:0008006" key="14">
    <source>
        <dbReference type="Google" id="ProtNLM"/>
    </source>
</evidence>
<feature type="domain" description="Concentrative nucleoside transporter N-terminal" evidence="8">
    <location>
        <begin position="38"/>
        <end position="111"/>
    </location>
</feature>
<organism evidence="11">
    <name type="scientific">Pseudogemmatithrix spongiicola</name>
    <dbReference type="NCBI Taxonomy" id="3062599"/>
    <lineage>
        <taxon>Bacteria</taxon>
        <taxon>Pseudomonadati</taxon>
        <taxon>Gemmatimonadota</taxon>
        <taxon>Gemmatimonadia</taxon>
        <taxon>Gemmatimonadales</taxon>
        <taxon>Gemmatimonadaceae</taxon>
        <taxon>Pseudogemmatithrix</taxon>
    </lineage>
</organism>
<protein>
    <recommendedName>
        <fullName evidence="14">NupC/NupG family nucleoside CNT transporter</fullName>
    </recommendedName>
</protein>
<evidence type="ECO:0000313" key="11">
    <source>
        <dbReference type="EMBL" id="WKW13390.1"/>
    </source>
</evidence>
<feature type="domain" description="Concentrative nucleoside transporter C-terminal" evidence="9">
    <location>
        <begin position="248"/>
        <end position="478"/>
    </location>
</feature>